<dbReference type="EMBL" id="OZ035842">
    <property type="protein sequence ID" value="CAL1594791.1"/>
    <property type="molecule type" value="Genomic_DNA"/>
</dbReference>
<dbReference type="AlphaFoldDB" id="A0AAV2L2M2"/>
<proteinExistence type="predicted"/>
<organism evidence="1 2">
    <name type="scientific">Knipowitschia caucasica</name>
    <name type="common">Caucasian dwarf goby</name>
    <name type="synonym">Pomatoschistus caucasicus</name>
    <dbReference type="NCBI Taxonomy" id="637954"/>
    <lineage>
        <taxon>Eukaryota</taxon>
        <taxon>Metazoa</taxon>
        <taxon>Chordata</taxon>
        <taxon>Craniata</taxon>
        <taxon>Vertebrata</taxon>
        <taxon>Euteleostomi</taxon>
        <taxon>Actinopterygii</taxon>
        <taxon>Neopterygii</taxon>
        <taxon>Teleostei</taxon>
        <taxon>Neoteleostei</taxon>
        <taxon>Acanthomorphata</taxon>
        <taxon>Gobiaria</taxon>
        <taxon>Gobiiformes</taxon>
        <taxon>Gobioidei</taxon>
        <taxon>Gobiidae</taxon>
        <taxon>Gobiinae</taxon>
        <taxon>Knipowitschia</taxon>
    </lineage>
</organism>
<evidence type="ECO:0000313" key="1">
    <source>
        <dbReference type="EMBL" id="CAL1594791.1"/>
    </source>
</evidence>
<dbReference type="Proteomes" id="UP001497482">
    <property type="component" value="Chromosome 20"/>
</dbReference>
<protein>
    <submittedName>
        <fullName evidence="1">Uncharacterized protein</fullName>
    </submittedName>
</protein>
<evidence type="ECO:0000313" key="2">
    <source>
        <dbReference type="Proteomes" id="UP001497482"/>
    </source>
</evidence>
<name>A0AAV2L2M2_KNICA</name>
<reference evidence="1 2" key="1">
    <citation type="submission" date="2024-04" db="EMBL/GenBank/DDBJ databases">
        <authorList>
            <person name="Waldvogel A.-M."/>
            <person name="Schoenle A."/>
        </authorList>
    </citation>
    <scope>NUCLEOTIDE SEQUENCE [LARGE SCALE GENOMIC DNA]</scope>
</reference>
<accession>A0AAV2L2M2</accession>
<gene>
    <name evidence="1" type="ORF">KC01_LOCUS23721</name>
</gene>
<keyword evidence="2" id="KW-1185">Reference proteome</keyword>
<sequence length="109" mass="11403">MNTETLNTALYFSNRDKLLVSTSPSPRQSTIITAVASASVSPLESRPPLSTALAARFSRIVLILASLASSLDTSTSFVTKCLSPAPTTSSPDTGPPGIQITLILVLGLW</sequence>